<name>A0A9P9D1H7_9HYPO</name>
<dbReference type="GO" id="GO:0005506">
    <property type="term" value="F:iron ion binding"/>
    <property type="evidence" value="ECO:0007669"/>
    <property type="project" value="InterPro"/>
</dbReference>
<keyword evidence="1" id="KW-0349">Heme</keyword>
<evidence type="ECO:0000256" key="2">
    <source>
        <dbReference type="ARBA" id="ARBA00022723"/>
    </source>
</evidence>
<keyword evidence="4" id="KW-0472">Membrane</keyword>
<evidence type="ECO:0000313" key="6">
    <source>
        <dbReference type="Proteomes" id="UP000717696"/>
    </source>
</evidence>
<evidence type="ECO:0000256" key="3">
    <source>
        <dbReference type="ARBA" id="ARBA00023004"/>
    </source>
</evidence>
<evidence type="ECO:0000313" key="5">
    <source>
        <dbReference type="EMBL" id="KAH7111720.1"/>
    </source>
</evidence>
<evidence type="ECO:0000256" key="1">
    <source>
        <dbReference type="ARBA" id="ARBA00022617"/>
    </source>
</evidence>
<gene>
    <name evidence="5" type="ORF">B0J13DRAFT_682063</name>
</gene>
<keyword evidence="4" id="KW-0812">Transmembrane</keyword>
<dbReference type="SUPFAM" id="SSF48264">
    <property type="entry name" value="Cytochrome P450"/>
    <property type="match status" value="1"/>
</dbReference>
<keyword evidence="2" id="KW-0479">Metal-binding</keyword>
<dbReference type="Pfam" id="PF00067">
    <property type="entry name" value="p450"/>
    <property type="match status" value="1"/>
</dbReference>
<dbReference type="GO" id="GO:0020037">
    <property type="term" value="F:heme binding"/>
    <property type="evidence" value="ECO:0007669"/>
    <property type="project" value="InterPro"/>
</dbReference>
<evidence type="ECO:0000256" key="4">
    <source>
        <dbReference type="SAM" id="Phobius"/>
    </source>
</evidence>
<comment type="caution">
    <text evidence="5">The sequence shown here is derived from an EMBL/GenBank/DDBJ whole genome shotgun (WGS) entry which is preliminary data.</text>
</comment>
<dbReference type="EMBL" id="JAGMUU010000054">
    <property type="protein sequence ID" value="KAH7111720.1"/>
    <property type="molecule type" value="Genomic_DNA"/>
</dbReference>
<dbReference type="Gene3D" id="1.10.630.10">
    <property type="entry name" value="Cytochrome P450"/>
    <property type="match status" value="1"/>
</dbReference>
<dbReference type="InterPro" id="IPR001128">
    <property type="entry name" value="Cyt_P450"/>
</dbReference>
<feature type="transmembrane region" description="Helical" evidence="4">
    <location>
        <begin position="20"/>
        <end position="41"/>
    </location>
</feature>
<dbReference type="GO" id="GO:0004497">
    <property type="term" value="F:monooxygenase activity"/>
    <property type="evidence" value="ECO:0007669"/>
    <property type="project" value="InterPro"/>
</dbReference>
<keyword evidence="3" id="KW-0408">Iron</keyword>
<dbReference type="PANTHER" id="PTHR24305:SF156">
    <property type="entry name" value="P450, PUTATIVE (EUROFUNG)-RELATED"/>
    <property type="match status" value="1"/>
</dbReference>
<organism evidence="5 6">
    <name type="scientific">Dactylonectria estremocensis</name>
    <dbReference type="NCBI Taxonomy" id="1079267"/>
    <lineage>
        <taxon>Eukaryota</taxon>
        <taxon>Fungi</taxon>
        <taxon>Dikarya</taxon>
        <taxon>Ascomycota</taxon>
        <taxon>Pezizomycotina</taxon>
        <taxon>Sordariomycetes</taxon>
        <taxon>Hypocreomycetidae</taxon>
        <taxon>Hypocreales</taxon>
        <taxon>Nectriaceae</taxon>
        <taxon>Dactylonectria</taxon>
    </lineage>
</organism>
<keyword evidence="4" id="KW-1133">Transmembrane helix</keyword>
<proteinExistence type="predicted"/>
<keyword evidence="6" id="KW-1185">Reference proteome</keyword>
<dbReference type="AlphaFoldDB" id="A0A9P9D1H7"/>
<dbReference type="PANTHER" id="PTHR24305">
    <property type="entry name" value="CYTOCHROME P450"/>
    <property type="match status" value="1"/>
</dbReference>
<accession>A0A9P9D1H7</accession>
<dbReference type="Proteomes" id="UP000717696">
    <property type="component" value="Unassembled WGS sequence"/>
</dbReference>
<dbReference type="OrthoDB" id="1470350at2759"/>
<dbReference type="GO" id="GO:0016705">
    <property type="term" value="F:oxidoreductase activity, acting on paired donors, with incorporation or reduction of molecular oxygen"/>
    <property type="evidence" value="ECO:0007669"/>
    <property type="project" value="InterPro"/>
</dbReference>
<sequence>MSLVRETIINLVREPSLLIVSRGAFSGLLLASLLIGAYQLFFHPLRHIPGPFWAKVTSFYFLPSTFRADRVYVLEKLHQKYGPIVRVGPNEVSLSDRKMYRPVYTSKQNFKDPRFYGAFAFLGHGNVFASTDAADHSGRRKLQAKSYSQQEIAAHASTIVEKTDVLIDRLLKSASDSPTQTADAYDLLGAWGLEIICNLLANVDMPDDPSETIHVLEALESSPPTFFANILVPWLRTFKSRTKIPGTIGHSYRAFAKWERVTIRMMKNFQNQQRSS</sequence>
<protein>
    <submittedName>
        <fullName evidence="5">Cytochrome P450</fullName>
    </submittedName>
</protein>
<dbReference type="InterPro" id="IPR036396">
    <property type="entry name" value="Cyt_P450_sf"/>
</dbReference>
<dbReference type="InterPro" id="IPR050121">
    <property type="entry name" value="Cytochrome_P450_monoxygenase"/>
</dbReference>
<reference evidence="5" key="1">
    <citation type="journal article" date="2021" name="Nat. Commun.">
        <title>Genetic determinants of endophytism in the Arabidopsis root mycobiome.</title>
        <authorList>
            <person name="Mesny F."/>
            <person name="Miyauchi S."/>
            <person name="Thiergart T."/>
            <person name="Pickel B."/>
            <person name="Atanasova L."/>
            <person name="Karlsson M."/>
            <person name="Huettel B."/>
            <person name="Barry K.W."/>
            <person name="Haridas S."/>
            <person name="Chen C."/>
            <person name="Bauer D."/>
            <person name="Andreopoulos W."/>
            <person name="Pangilinan J."/>
            <person name="LaButti K."/>
            <person name="Riley R."/>
            <person name="Lipzen A."/>
            <person name="Clum A."/>
            <person name="Drula E."/>
            <person name="Henrissat B."/>
            <person name="Kohler A."/>
            <person name="Grigoriev I.V."/>
            <person name="Martin F.M."/>
            <person name="Hacquard S."/>
        </authorList>
    </citation>
    <scope>NUCLEOTIDE SEQUENCE</scope>
    <source>
        <strain evidence="5">MPI-CAGE-AT-0021</strain>
    </source>
</reference>